<comment type="caution">
    <text evidence="2">The sequence shown here is derived from an EMBL/GenBank/DDBJ whole genome shotgun (WGS) entry which is preliminary data.</text>
</comment>
<evidence type="ECO:0000313" key="3">
    <source>
        <dbReference type="Proteomes" id="UP001501257"/>
    </source>
</evidence>
<feature type="region of interest" description="Disordered" evidence="1">
    <location>
        <begin position="25"/>
        <end position="50"/>
    </location>
</feature>
<gene>
    <name evidence="2" type="ORF">GCM10025778_13450</name>
</gene>
<dbReference type="Proteomes" id="UP001501257">
    <property type="component" value="Unassembled WGS sequence"/>
</dbReference>
<organism evidence="2 3">
    <name type="scientific">Paeniglutamicibacter antarcticus</name>
    <dbReference type="NCBI Taxonomy" id="494023"/>
    <lineage>
        <taxon>Bacteria</taxon>
        <taxon>Bacillati</taxon>
        <taxon>Actinomycetota</taxon>
        <taxon>Actinomycetes</taxon>
        <taxon>Micrococcales</taxon>
        <taxon>Micrococcaceae</taxon>
        <taxon>Paeniglutamicibacter</taxon>
    </lineage>
</organism>
<keyword evidence="3" id="KW-1185">Reference proteome</keyword>
<dbReference type="EMBL" id="BAABLK010000023">
    <property type="protein sequence ID" value="GAA5226812.1"/>
    <property type="molecule type" value="Genomic_DNA"/>
</dbReference>
<protein>
    <submittedName>
        <fullName evidence="2">Uncharacterized protein</fullName>
    </submittedName>
</protein>
<sequence>MGGTGKDLGGQLQAPLPEITAQRLTRLGEDPREMALTDADGCGNRRGAQA</sequence>
<accession>A0ABP9TM66</accession>
<name>A0ABP9TM66_9MICC</name>
<evidence type="ECO:0000256" key="1">
    <source>
        <dbReference type="SAM" id="MobiDB-lite"/>
    </source>
</evidence>
<evidence type="ECO:0000313" key="2">
    <source>
        <dbReference type="EMBL" id="GAA5226812.1"/>
    </source>
</evidence>
<reference evidence="3" key="1">
    <citation type="journal article" date="2019" name="Int. J. Syst. Evol. Microbiol.">
        <title>The Global Catalogue of Microorganisms (GCM) 10K type strain sequencing project: providing services to taxonomists for standard genome sequencing and annotation.</title>
        <authorList>
            <consortium name="The Broad Institute Genomics Platform"/>
            <consortium name="The Broad Institute Genome Sequencing Center for Infectious Disease"/>
            <person name="Wu L."/>
            <person name="Ma J."/>
        </authorList>
    </citation>
    <scope>NUCLEOTIDE SEQUENCE [LARGE SCALE GENOMIC DNA]</scope>
    <source>
        <strain evidence="3">JCM 18952</strain>
    </source>
</reference>
<feature type="compositionally biased region" description="Basic and acidic residues" evidence="1">
    <location>
        <begin position="26"/>
        <end position="35"/>
    </location>
</feature>
<proteinExistence type="predicted"/>